<accession>A0A3L8S2X5</accession>
<sequence>MPAPPTLLWCPTPGWDTTGKLMGERYAGVIPESFVKYHYKHLTYFETQTSEVMYSFHSDRRIADPTTPRLAVTTPGFGVGLVREPNQTSAFLLKRETSPEQSPGLSTGSNTGKGRWQQERDRCDLQLQECWQPVVPQPTSSRDRRPHVTNRHRN</sequence>
<proteinExistence type="predicted"/>
<evidence type="ECO:0000256" key="1">
    <source>
        <dbReference type="SAM" id="MobiDB-lite"/>
    </source>
</evidence>
<evidence type="ECO:0000313" key="2">
    <source>
        <dbReference type="EMBL" id="RLV95888.1"/>
    </source>
</evidence>
<protein>
    <submittedName>
        <fullName evidence="2">Uncharacterized protein</fullName>
    </submittedName>
</protein>
<keyword evidence="3" id="KW-1185">Reference proteome</keyword>
<gene>
    <name evidence="2" type="ORF">DV515_00012743</name>
</gene>
<comment type="caution">
    <text evidence="2">The sequence shown here is derived from an EMBL/GenBank/DDBJ whole genome shotgun (WGS) entry which is preliminary data.</text>
</comment>
<reference evidence="2 3" key="1">
    <citation type="journal article" date="2018" name="Proc. R. Soc. B">
        <title>A non-coding region near Follistatin controls head colour polymorphism in the Gouldian finch.</title>
        <authorList>
            <person name="Toomey M.B."/>
            <person name="Marques C.I."/>
            <person name="Andrade P."/>
            <person name="Araujo P.M."/>
            <person name="Sabatino S."/>
            <person name="Gazda M.A."/>
            <person name="Afonso S."/>
            <person name="Lopes R.J."/>
            <person name="Corbo J.C."/>
            <person name="Carneiro M."/>
        </authorList>
    </citation>
    <scope>NUCLEOTIDE SEQUENCE [LARGE SCALE GENOMIC DNA]</scope>
    <source>
        <strain evidence="2">Red01</strain>
        <tissue evidence="2">Muscle</tissue>
    </source>
</reference>
<name>A0A3L8S2X5_CHLGU</name>
<organism evidence="2 3">
    <name type="scientific">Chloebia gouldiae</name>
    <name type="common">Gouldian finch</name>
    <name type="synonym">Erythrura gouldiae</name>
    <dbReference type="NCBI Taxonomy" id="44316"/>
    <lineage>
        <taxon>Eukaryota</taxon>
        <taxon>Metazoa</taxon>
        <taxon>Chordata</taxon>
        <taxon>Craniata</taxon>
        <taxon>Vertebrata</taxon>
        <taxon>Euteleostomi</taxon>
        <taxon>Archelosauria</taxon>
        <taxon>Archosauria</taxon>
        <taxon>Dinosauria</taxon>
        <taxon>Saurischia</taxon>
        <taxon>Theropoda</taxon>
        <taxon>Coelurosauria</taxon>
        <taxon>Aves</taxon>
        <taxon>Neognathae</taxon>
        <taxon>Neoaves</taxon>
        <taxon>Telluraves</taxon>
        <taxon>Australaves</taxon>
        <taxon>Passeriformes</taxon>
        <taxon>Passeroidea</taxon>
        <taxon>Passeridae</taxon>
        <taxon>Chloebia</taxon>
    </lineage>
</organism>
<dbReference type="Proteomes" id="UP000276834">
    <property type="component" value="Unassembled WGS sequence"/>
</dbReference>
<dbReference type="EMBL" id="QUSF01000075">
    <property type="protein sequence ID" value="RLV95888.1"/>
    <property type="molecule type" value="Genomic_DNA"/>
</dbReference>
<evidence type="ECO:0000313" key="3">
    <source>
        <dbReference type="Proteomes" id="UP000276834"/>
    </source>
</evidence>
<feature type="compositionally biased region" description="Polar residues" evidence="1">
    <location>
        <begin position="99"/>
        <end position="112"/>
    </location>
</feature>
<feature type="region of interest" description="Disordered" evidence="1">
    <location>
        <begin position="93"/>
        <end position="119"/>
    </location>
</feature>
<feature type="compositionally biased region" description="Basic residues" evidence="1">
    <location>
        <begin position="144"/>
        <end position="154"/>
    </location>
</feature>
<feature type="region of interest" description="Disordered" evidence="1">
    <location>
        <begin position="134"/>
        <end position="154"/>
    </location>
</feature>
<dbReference type="AlphaFoldDB" id="A0A3L8S2X5"/>